<dbReference type="InterPro" id="IPR027417">
    <property type="entry name" value="P-loop_NTPase"/>
</dbReference>
<feature type="domain" description="UvrD-like helicase C-terminal" evidence="3">
    <location>
        <begin position="419"/>
        <end position="475"/>
    </location>
</feature>
<organism evidence="4 5">
    <name type="scientific">Sedimentitalea arenosa</name>
    <dbReference type="NCBI Taxonomy" id="2798803"/>
    <lineage>
        <taxon>Bacteria</taxon>
        <taxon>Pseudomonadati</taxon>
        <taxon>Pseudomonadota</taxon>
        <taxon>Alphaproteobacteria</taxon>
        <taxon>Rhodobacterales</taxon>
        <taxon>Paracoccaceae</taxon>
        <taxon>Sedimentitalea</taxon>
    </lineage>
</organism>
<keyword evidence="2" id="KW-0067">ATP-binding</keyword>
<gene>
    <name evidence="4" type="ORF">JF290_15795</name>
</gene>
<dbReference type="FunFam" id="3.40.50.300:FF:001347">
    <property type="entry name" value="Putative ATPase"/>
    <property type="match status" value="1"/>
</dbReference>
<keyword evidence="5" id="KW-1185">Reference proteome</keyword>
<dbReference type="Pfam" id="PF13538">
    <property type="entry name" value="UvrD_C_2"/>
    <property type="match status" value="1"/>
</dbReference>
<reference evidence="4" key="1">
    <citation type="submission" date="2020-12" db="EMBL/GenBank/DDBJ databases">
        <title>Sedimentitalea sp. nov., isolated from sand in Incheon.</title>
        <authorList>
            <person name="Kim W."/>
        </authorList>
    </citation>
    <scope>NUCLEOTIDE SEQUENCE</scope>
    <source>
        <strain evidence="4">CAU 1593</strain>
    </source>
</reference>
<dbReference type="GO" id="GO:0003678">
    <property type="term" value="F:DNA helicase activity"/>
    <property type="evidence" value="ECO:0007669"/>
    <property type="project" value="UniProtKB-ARBA"/>
</dbReference>
<dbReference type="SUPFAM" id="SSF52540">
    <property type="entry name" value="P-loop containing nucleoside triphosphate hydrolases"/>
    <property type="match status" value="1"/>
</dbReference>
<dbReference type="Pfam" id="PF13604">
    <property type="entry name" value="AAA_30"/>
    <property type="match status" value="1"/>
</dbReference>
<protein>
    <submittedName>
        <fullName evidence="4">AAA family ATPase</fullName>
    </submittedName>
</protein>
<dbReference type="Proteomes" id="UP000619079">
    <property type="component" value="Unassembled WGS sequence"/>
</dbReference>
<dbReference type="GO" id="GO:0005524">
    <property type="term" value="F:ATP binding"/>
    <property type="evidence" value="ECO:0007669"/>
    <property type="project" value="UniProtKB-KW"/>
</dbReference>
<sequence length="509" mass="56086">MTDQPVTLSEDQAAAHDSVTEMLRGAGIDLDDGLLLPPREAGAGVAALIGKAGSGKTLLLAEFYRNLKAAGVDIVSGDYEGRRRKDRRTLAILAPTNKAASVLRLRGVPATTIHRILYTPVYDPEYERIAEWLAGNGERPVIEGLTEQALDRAAAFYASNSSIPGALAAAGLRGSDFITGWKRREDPLDIGFVDEASMLDDRQFEDLKEIFPTLLLFGDPAQLAPVNQSGSMVFDGLPKARKLELSRIHRQEADNPILDLAHALADPQLEFHDFERMVEETARRDDRVVWGQRVEVDLMARSPVLVWRNATRIRLINAFRSVHGAPEDALLEGEPLVCDGIELPLKHRKKRLDLEARGLIKGAQVVYLGPGNKPGFSRLHVIGAEDPQVSAASIVKIEKPDEEEPFIPYAARMGATFLHGAAVTIHKAQGSQWETVQVFAPDLFVAARMGRVEAGQPLWKRLAYVAITRAQDRLIWVVRNRLARPTRPLQVDDLRRPAPAPLTLEAETP</sequence>
<dbReference type="EMBL" id="JAELVR010000011">
    <property type="protein sequence ID" value="MBJ6372989.1"/>
    <property type="molecule type" value="Genomic_DNA"/>
</dbReference>
<dbReference type="AlphaFoldDB" id="A0A8J7JER7"/>
<evidence type="ECO:0000313" key="4">
    <source>
        <dbReference type="EMBL" id="MBJ6372989.1"/>
    </source>
</evidence>
<accession>A0A8J7JER7</accession>
<dbReference type="Gene3D" id="3.40.50.300">
    <property type="entry name" value="P-loop containing nucleotide triphosphate hydrolases"/>
    <property type="match status" value="2"/>
</dbReference>
<dbReference type="PANTHER" id="PTHR43788:SF6">
    <property type="entry name" value="DNA HELICASE B"/>
    <property type="match status" value="1"/>
</dbReference>
<evidence type="ECO:0000256" key="1">
    <source>
        <dbReference type="ARBA" id="ARBA00022741"/>
    </source>
</evidence>
<dbReference type="RefSeq" id="WP_199025867.1">
    <property type="nucleotide sequence ID" value="NZ_JAELVR010000011.1"/>
</dbReference>
<evidence type="ECO:0000313" key="5">
    <source>
        <dbReference type="Proteomes" id="UP000619079"/>
    </source>
</evidence>
<dbReference type="CDD" id="cd18809">
    <property type="entry name" value="SF1_C_RecD"/>
    <property type="match status" value="1"/>
</dbReference>
<dbReference type="PANTHER" id="PTHR43788">
    <property type="entry name" value="DNA2/NAM7 HELICASE FAMILY MEMBER"/>
    <property type="match status" value="1"/>
</dbReference>
<keyword evidence="1" id="KW-0547">Nucleotide-binding</keyword>
<dbReference type="InterPro" id="IPR050534">
    <property type="entry name" value="Coronavir_polyprotein_1ab"/>
</dbReference>
<evidence type="ECO:0000256" key="2">
    <source>
        <dbReference type="ARBA" id="ARBA00022840"/>
    </source>
</evidence>
<evidence type="ECO:0000259" key="3">
    <source>
        <dbReference type="Pfam" id="PF13538"/>
    </source>
</evidence>
<proteinExistence type="predicted"/>
<dbReference type="InterPro" id="IPR027785">
    <property type="entry name" value="UvrD-like_helicase_C"/>
</dbReference>
<name>A0A8J7JER7_9RHOB</name>
<comment type="caution">
    <text evidence="4">The sequence shown here is derived from an EMBL/GenBank/DDBJ whole genome shotgun (WGS) entry which is preliminary data.</text>
</comment>